<dbReference type="EMBL" id="BAAAPU010000007">
    <property type="protein sequence ID" value="GAA1982218.1"/>
    <property type="molecule type" value="Genomic_DNA"/>
</dbReference>
<feature type="domain" description="HAMP" evidence="13">
    <location>
        <begin position="199"/>
        <end position="253"/>
    </location>
</feature>
<dbReference type="CDD" id="cd06225">
    <property type="entry name" value="HAMP"/>
    <property type="match status" value="1"/>
</dbReference>
<dbReference type="InterPro" id="IPR050428">
    <property type="entry name" value="TCS_sensor_his_kinase"/>
</dbReference>
<dbReference type="InterPro" id="IPR036097">
    <property type="entry name" value="HisK_dim/P_sf"/>
</dbReference>
<feature type="transmembrane region" description="Helical" evidence="11">
    <location>
        <begin position="27"/>
        <end position="50"/>
    </location>
</feature>
<dbReference type="GO" id="GO:0005524">
    <property type="term" value="F:ATP binding"/>
    <property type="evidence" value="ECO:0007669"/>
    <property type="project" value="UniProtKB-KW"/>
</dbReference>
<evidence type="ECO:0000256" key="4">
    <source>
        <dbReference type="ARBA" id="ARBA00022553"/>
    </source>
</evidence>
<dbReference type="PANTHER" id="PTHR45436">
    <property type="entry name" value="SENSOR HISTIDINE KINASE YKOH"/>
    <property type="match status" value="1"/>
</dbReference>
<comment type="catalytic activity">
    <reaction evidence="1">
        <text>ATP + protein L-histidine = ADP + protein N-phospho-L-histidine.</text>
        <dbReference type="EC" id="2.7.13.3"/>
    </reaction>
</comment>
<sequence>MTEPRRRKPLSDRRPGRLARLGLRGRLMLVGLLGVAGALVIGGVLLYVILTGSLSRSVEAAARASAEQVALLVDAGRVPDPVPVSGAQVLQVLDARGRVVSGSVTADRLTPLVTADERRRALAGEAVLVPGSRSGLSGRLQVAAVAAGPERSGERPYTVVAAASTADIEQSARTVRWLLLAIFPLLLAALAAIAWRVIGAALGPVEALRRGAEHIDDASSERERLPVPPSEDEISALATTLNAMLDRIATARRKQRAFVADAAHELRSPLASMRTQLEVAQRLGEGGRLPEEVLPDVERLSGLVDDLLLLARADDAGTAASARPAATVDVAALAVRVAERYRTARVPVRVAPGLGSRPVEASTSADDLTRAVTNLVDNAARHARSSVTIDARARAGRVEVVVTDDGHGIPAEDLDRVFDRFTRLDEARDRDSGGTGLGLPITRALVRRWGGEVRLEDAAPGVTAVVTLPAARPVGSG</sequence>
<dbReference type="InterPro" id="IPR003661">
    <property type="entry name" value="HisK_dim/P_dom"/>
</dbReference>
<evidence type="ECO:0000256" key="2">
    <source>
        <dbReference type="ARBA" id="ARBA00004236"/>
    </source>
</evidence>
<dbReference type="CDD" id="cd00082">
    <property type="entry name" value="HisKA"/>
    <property type="match status" value="1"/>
</dbReference>
<dbReference type="SMART" id="SM00304">
    <property type="entry name" value="HAMP"/>
    <property type="match status" value="1"/>
</dbReference>
<dbReference type="Pfam" id="PF00512">
    <property type="entry name" value="HisKA"/>
    <property type="match status" value="1"/>
</dbReference>
<evidence type="ECO:0000313" key="15">
    <source>
        <dbReference type="Proteomes" id="UP001500013"/>
    </source>
</evidence>
<dbReference type="CDD" id="cd00075">
    <property type="entry name" value="HATPase"/>
    <property type="match status" value="1"/>
</dbReference>
<reference evidence="14 15" key="1">
    <citation type="journal article" date="2019" name="Int. J. Syst. Evol. Microbiol.">
        <title>The Global Catalogue of Microorganisms (GCM) 10K type strain sequencing project: providing services to taxonomists for standard genome sequencing and annotation.</title>
        <authorList>
            <consortium name="The Broad Institute Genomics Platform"/>
            <consortium name="The Broad Institute Genome Sequencing Center for Infectious Disease"/>
            <person name="Wu L."/>
            <person name="Ma J."/>
        </authorList>
    </citation>
    <scope>NUCLEOTIDE SEQUENCE [LARGE SCALE GENOMIC DNA]</scope>
    <source>
        <strain evidence="14 15">JCM 15628</strain>
    </source>
</reference>
<keyword evidence="10 11" id="KW-0472">Membrane</keyword>
<dbReference type="Proteomes" id="UP001500013">
    <property type="component" value="Unassembled WGS sequence"/>
</dbReference>
<evidence type="ECO:0000256" key="10">
    <source>
        <dbReference type="ARBA" id="ARBA00023136"/>
    </source>
</evidence>
<dbReference type="Pfam" id="PF02518">
    <property type="entry name" value="HATPase_c"/>
    <property type="match status" value="1"/>
</dbReference>
<keyword evidence="15" id="KW-1185">Reference proteome</keyword>
<feature type="domain" description="Histidine kinase" evidence="12">
    <location>
        <begin position="261"/>
        <end position="472"/>
    </location>
</feature>
<feature type="transmembrane region" description="Helical" evidence="11">
    <location>
        <begin position="177"/>
        <end position="202"/>
    </location>
</feature>
<dbReference type="SMART" id="SM00388">
    <property type="entry name" value="HisKA"/>
    <property type="match status" value="1"/>
</dbReference>
<dbReference type="PROSITE" id="PS50109">
    <property type="entry name" value="HIS_KIN"/>
    <property type="match status" value="1"/>
</dbReference>
<dbReference type="Gene3D" id="1.10.287.130">
    <property type="match status" value="1"/>
</dbReference>
<evidence type="ECO:0000313" key="14">
    <source>
        <dbReference type="EMBL" id="GAA1982218.1"/>
    </source>
</evidence>
<keyword evidence="9" id="KW-0902">Two-component regulatory system</keyword>
<dbReference type="RefSeq" id="WP_344062566.1">
    <property type="nucleotide sequence ID" value="NZ_BAAAPU010000007.1"/>
</dbReference>
<gene>
    <name evidence="14" type="ORF">GCM10009817_24350</name>
</gene>
<dbReference type="InterPro" id="IPR003660">
    <property type="entry name" value="HAMP_dom"/>
</dbReference>
<evidence type="ECO:0000256" key="11">
    <source>
        <dbReference type="SAM" id="Phobius"/>
    </source>
</evidence>
<evidence type="ECO:0000256" key="6">
    <source>
        <dbReference type="ARBA" id="ARBA00022692"/>
    </source>
</evidence>
<keyword evidence="5" id="KW-0808">Transferase</keyword>
<dbReference type="InterPro" id="IPR005467">
    <property type="entry name" value="His_kinase_dom"/>
</dbReference>
<comment type="subcellular location">
    <subcellularLocation>
        <location evidence="2">Cell membrane</location>
    </subcellularLocation>
</comment>
<keyword evidence="14" id="KW-0067">ATP-binding</keyword>
<dbReference type="EC" id="2.7.13.3" evidence="3"/>
<dbReference type="InterPro" id="IPR036890">
    <property type="entry name" value="HATPase_C_sf"/>
</dbReference>
<comment type="caution">
    <text evidence="14">The sequence shown here is derived from an EMBL/GenBank/DDBJ whole genome shotgun (WGS) entry which is preliminary data.</text>
</comment>
<organism evidence="14 15">
    <name type="scientific">Terrabacter lapilli</name>
    <dbReference type="NCBI Taxonomy" id="436231"/>
    <lineage>
        <taxon>Bacteria</taxon>
        <taxon>Bacillati</taxon>
        <taxon>Actinomycetota</taxon>
        <taxon>Actinomycetes</taxon>
        <taxon>Micrococcales</taxon>
        <taxon>Intrasporangiaceae</taxon>
        <taxon>Terrabacter</taxon>
    </lineage>
</organism>
<proteinExistence type="predicted"/>
<accession>A0ABN2S886</accession>
<dbReference type="Gene3D" id="6.10.340.10">
    <property type="match status" value="1"/>
</dbReference>
<dbReference type="Gene3D" id="3.30.565.10">
    <property type="entry name" value="Histidine kinase-like ATPase, C-terminal domain"/>
    <property type="match status" value="1"/>
</dbReference>
<keyword evidence="14" id="KW-0547">Nucleotide-binding</keyword>
<keyword evidence="8 11" id="KW-1133">Transmembrane helix</keyword>
<keyword evidence="4" id="KW-0597">Phosphoprotein</keyword>
<evidence type="ECO:0000256" key="1">
    <source>
        <dbReference type="ARBA" id="ARBA00000085"/>
    </source>
</evidence>
<evidence type="ECO:0000256" key="5">
    <source>
        <dbReference type="ARBA" id="ARBA00022679"/>
    </source>
</evidence>
<dbReference type="PRINTS" id="PR00344">
    <property type="entry name" value="BCTRLSENSOR"/>
</dbReference>
<dbReference type="InterPro" id="IPR004358">
    <property type="entry name" value="Sig_transdc_His_kin-like_C"/>
</dbReference>
<evidence type="ECO:0000256" key="7">
    <source>
        <dbReference type="ARBA" id="ARBA00022777"/>
    </source>
</evidence>
<name>A0ABN2S886_9MICO</name>
<evidence type="ECO:0000259" key="12">
    <source>
        <dbReference type="PROSITE" id="PS50109"/>
    </source>
</evidence>
<dbReference type="SUPFAM" id="SSF47384">
    <property type="entry name" value="Homodimeric domain of signal transducing histidine kinase"/>
    <property type="match status" value="1"/>
</dbReference>
<dbReference type="PANTHER" id="PTHR45436:SF5">
    <property type="entry name" value="SENSOR HISTIDINE KINASE TRCS"/>
    <property type="match status" value="1"/>
</dbReference>
<dbReference type="Pfam" id="PF00672">
    <property type="entry name" value="HAMP"/>
    <property type="match status" value="1"/>
</dbReference>
<dbReference type="PROSITE" id="PS50885">
    <property type="entry name" value="HAMP"/>
    <property type="match status" value="1"/>
</dbReference>
<evidence type="ECO:0000256" key="3">
    <source>
        <dbReference type="ARBA" id="ARBA00012438"/>
    </source>
</evidence>
<keyword evidence="7" id="KW-0418">Kinase</keyword>
<evidence type="ECO:0000256" key="9">
    <source>
        <dbReference type="ARBA" id="ARBA00023012"/>
    </source>
</evidence>
<dbReference type="SMART" id="SM00387">
    <property type="entry name" value="HATPase_c"/>
    <property type="match status" value="1"/>
</dbReference>
<protein>
    <recommendedName>
        <fullName evidence="3">histidine kinase</fullName>
        <ecNumber evidence="3">2.7.13.3</ecNumber>
    </recommendedName>
</protein>
<keyword evidence="6 11" id="KW-0812">Transmembrane</keyword>
<dbReference type="InterPro" id="IPR003594">
    <property type="entry name" value="HATPase_dom"/>
</dbReference>
<evidence type="ECO:0000256" key="8">
    <source>
        <dbReference type="ARBA" id="ARBA00022989"/>
    </source>
</evidence>
<dbReference type="SUPFAM" id="SSF55874">
    <property type="entry name" value="ATPase domain of HSP90 chaperone/DNA topoisomerase II/histidine kinase"/>
    <property type="match status" value="1"/>
</dbReference>
<evidence type="ECO:0000259" key="13">
    <source>
        <dbReference type="PROSITE" id="PS50885"/>
    </source>
</evidence>